<keyword evidence="3" id="KW-1185">Reference proteome</keyword>
<evidence type="ECO:0000313" key="3">
    <source>
        <dbReference type="Proteomes" id="UP000823749"/>
    </source>
</evidence>
<sequence length="87" mass="9385">MAPKRSSQDKGNKSKGQCSSTSTVSVGVVEDCLTAAEMTSQAQNAFDEENLNAEGLMNEISNANPTYFTVTNEDEAKTAREYAQTNQ</sequence>
<dbReference type="Proteomes" id="UP000823749">
    <property type="component" value="Chromosome 2"/>
</dbReference>
<dbReference type="EMBL" id="JACTNZ010000002">
    <property type="protein sequence ID" value="KAG5562603.1"/>
    <property type="molecule type" value="Genomic_DNA"/>
</dbReference>
<name>A0AAV6LC02_9ERIC</name>
<feature type="compositionally biased region" description="Basic and acidic residues" evidence="1">
    <location>
        <begin position="1"/>
        <end position="12"/>
    </location>
</feature>
<accession>A0AAV6LC02</accession>
<proteinExistence type="predicted"/>
<evidence type="ECO:0000313" key="2">
    <source>
        <dbReference type="EMBL" id="KAG5562603.1"/>
    </source>
</evidence>
<comment type="caution">
    <text evidence="2">The sequence shown here is derived from an EMBL/GenBank/DDBJ whole genome shotgun (WGS) entry which is preliminary data.</text>
</comment>
<protein>
    <submittedName>
        <fullName evidence="2">Uncharacterized protein</fullName>
    </submittedName>
</protein>
<gene>
    <name evidence="2" type="ORF">RHGRI_005360</name>
</gene>
<reference evidence="2" key="1">
    <citation type="submission" date="2020-08" db="EMBL/GenBank/DDBJ databases">
        <title>Plant Genome Project.</title>
        <authorList>
            <person name="Zhang R.-G."/>
        </authorList>
    </citation>
    <scope>NUCLEOTIDE SEQUENCE</scope>
    <source>
        <strain evidence="2">WSP0</strain>
        <tissue evidence="2">Leaf</tissue>
    </source>
</reference>
<evidence type="ECO:0000256" key="1">
    <source>
        <dbReference type="SAM" id="MobiDB-lite"/>
    </source>
</evidence>
<organism evidence="2 3">
    <name type="scientific">Rhododendron griersonianum</name>
    <dbReference type="NCBI Taxonomy" id="479676"/>
    <lineage>
        <taxon>Eukaryota</taxon>
        <taxon>Viridiplantae</taxon>
        <taxon>Streptophyta</taxon>
        <taxon>Embryophyta</taxon>
        <taxon>Tracheophyta</taxon>
        <taxon>Spermatophyta</taxon>
        <taxon>Magnoliopsida</taxon>
        <taxon>eudicotyledons</taxon>
        <taxon>Gunneridae</taxon>
        <taxon>Pentapetalae</taxon>
        <taxon>asterids</taxon>
        <taxon>Ericales</taxon>
        <taxon>Ericaceae</taxon>
        <taxon>Ericoideae</taxon>
        <taxon>Rhodoreae</taxon>
        <taxon>Rhododendron</taxon>
    </lineage>
</organism>
<feature type="region of interest" description="Disordered" evidence="1">
    <location>
        <begin position="1"/>
        <end position="24"/>
    </location>
</feature>
<dbReference type="AlphaFoldDB" id="A0AAV6LC02"/>